<evidence type="ECO:0000256" key="11">
    <source>
        <dbReference type="ARBA" id="ARBA00023136"/>
    </source>
</evidence>
<feature type="signal peptide" evidence="14">
    <location>
        <begin position="1"/>
        <end position="23"/>
    </location>
</feature>
<dbReference type="InterPro" id="IPR042235">
    <property type="entry name" value="ZP-C_dom"/>
</dbReference>
<dbReference type="AlphaFoldDB" id="A0A8C2WQU8"/>
<dbReference type="Proteomes" id="UP000694565">
    <property type="component" value="Unplaced"/>
</dbReference>
<dbReference type="SMART" id="SM00241">
    <property type="entry name" value="ZP"/>
    <property type="match status" value="1"/>
</dbReference>
<dbReference type="InterPro" id="IPR055355">
    <property type="entry name" value="ZP-C"/>
</dbReference>
<dbReference type="Gene3D" id="2.60.40.4100">
    <property type="entry name" value="Zona pellucida, ZP-C domain"/>
    <property type="match status" value="1"/>
</dbReference>
<dbReference type="InterPro" id="IPR048290">
    <property type="entry name" value="ZP_chr"/>
</dbReference>
<dbReference type="GO" id="GO:0035803">
    <property type="term" value="P:egg coat formation"/>
    <property type="evidence" value="ECO:0007669"/>
    <property type="project" value="UniProtKB-UniRule"/>
</dbReference>
<keyword evidence="11" id="KW-0472">Membrane</keyword>
<accession>A0A8C2WQU8</accession>
<sequence length="380" mass="42548">MLIAVYSASLALLVSFAFGVGNAIRTLKDGPMIDAEGREYKSGNFRIEAEDNWPQLGYASTVRVQCTDASMIILVKADLYKNGRLVSPEELFLGEPEHSQRSQCRAVAIGDTEYRIEARLQDCGSKLTISDDFVIYSNELIISPADSYLGITRRMHAVVPVSCHYKRTQIVSSNNQQPQLASSTPAKVSTAAFSLKLMTDDWTSEKFSTVFYIGELLHLEASYTGPQSGQEQLFIDSCVATLSPDTMSVPRYYFIENHGCLTDAKEYKSNSLFQPRTSASSLQLQLDAFLFHQDSRNSIFITCQLKVTSEIWKNSPINKVCNYVDLRWINVDGSDVCQCCDSICYKSTPDYYTNLRHRIPEDIVACRTVTLGPLMVFPSK</sequence>
<keyword evidence="8" id="KW-0812">Transmembrane</keyword>
<proteinExistence type="inferred from homology"/>
<dbReference type="PROSITE" id="PS51034">
    <property type="entry name" value="ZP_2"/>
    <property type="match status" value="1"/>
</dbReference>
<dbReference type="PANTHER" id="PTHR11576">
    <property type="entry name" value="ZONA PELLUCIDA SPERM-BINDING PROTEIN 3"/>
    <property type="match status" value="1"/>
</dbReference>
<keyword evidence="4 14" id="KW-1003">Cell membrane</keyword>
<evidence type="ECO:0000313" key="17">
    <source>
        <dbReference type="Proteomes" id="UP000694565"/>
    </source>
</evidence>
<evidence type="ECO:0000256" key="12">
    <source>
        <dbReference type="ARBA" id="ARBA00023157"/>
    </source>
</evidence>
<feature type="domain" description="ZP" evidence="15">
    <location>
        <begin position="65"/>
        <end position="328"/>
    </location>
</feature>
<protein>
    <recommendedName>
        <fullName evidence="3 14">Zona pellucida sperm-binding protein 3</fullName>
    </recommendedName>
</protein>
<dbReference type="FunFam" id="2.60.40.3210:FF:000001">
    <property type="entry name" value="Zona pellucida sperm-binding protein 3"/>
    <property type="match status" value="1"/>
</dbReference>
<keyword evidence="12 14" id="KW-1015">Disulfide bond</keyword>
<dbReference type="PRINTS" id="PR00023">
    <property type="entry name" value="ZPELLUCIDA"/>
</dbReference>
<comment type="function">
    <text evidence="14">Component of the zona pellucida, an extracellular matrix surrounding oocytes which mediates sperm binding, induction of the acrosome reaction and prevents post-fertilization polyspermy. The zona pellucida is composed of 3 to 4 glycoproteins, ZP1, ZP2, ZP3, and ZP4. ZP3 is essential for sperm binding and zona matrix formation.</text>
</comment>
<dbReference type="GO" id="GO:2000344">
    <property type="term" value="P:positive regulation of acrosome reaction"/>
    <property type="evidence" value="ECO:0007669"/>
    <property type="project" value="UniProtKB-UniRule"/>
</dbReference>
<dbReference type="InterPro" id="IPR055356">
    <property type="entry name" value="ZP-N"/>
</dbReference>
<comment type="domain">
    <text evidence="14">The ZP domain is involved in the polymerization of the ZP proteins to form the zona pellucida.</text>
</comment>
<dbReference type="Gene3D" id="2.60.40.3210">
    <property type="entry name" value="Zona pellucida, ZP-N domain"/>
    <property type="match status" value="1"/>
</dbReference>
<comment type="subcellular location">
    <subcellularLocation>
        <location evidence="1">Secreted</location>
        <location evidence="1">Extracellular space</location>
        <location evidence="1">Extracellular matrix</location>
    </subcellularLocation>
    <subcellularLocation>
        <location evidence="14">Zona pellucida</location>
    </subcellularLocation>
    <subcellularLocation>
        <location evidence="14">Cell membrane</location>
        <topology evidence="14">Single-pass type I membrane protein</topology>
    </subcellularLocation>
</comment>
<evidence type="ECO:0000256" key="13">
    <source>
        <dbReference type="ARBA" id="ARBA00023180"/>
    </source>
</evidence>
<keyword evidence="13" id="KW-0325">Glycoprotein</keyword>
<dbReference type="Pfam" id="PF23344">
    <property type="entry name" value="ZP-N"/>
    <property type="match status" value="1"/>
</dbReference>
<dbReference type="GO" id="GO:0035804">
    <property type="term" value="F:structural constituent of egg coat"/>
    <property type="evidence" value="ECO:0007669"/>
    <property type="project" value="UniProtKB-UniRule"/>
</dbReference>
<evidence type="ECO:0000256" key="9">
    <source>
        <dbReference type="ARBA" id="ARBA00022729"/>
    </source>
</evidence>
<reference evidence="16" key="1">
    <citation type="submission" date="2025-08" db="UniProtKB">
        <authorList>
            <consortium name="Ensembl"/>
        </authorList>
    </citation>
    <scope>IDENTIFICATION</scope>
</reference>
<dbReference type="GO" id="GO:0035805">
    <property type="term" value="C:egg coat"/>
    <property type="evidence" value="ECO:0007669"/>
    <property type="project" value="UniProtKB-SubCell"/>
</dbReference>
<evidence type="ECO:0000256" key="1">
    <source>
        <dbReference type="ARBA" id="ARBA00004498"/>
    </source>
</evidence>
<dbReference type="GO" id="GO:0005886">
    <property type="term" value="C:plasma membrane"/>
    <property type="evidence" value="ECO:0007669"/>
    <property type="project" value="UniProtKB-SubCell"/>
</dbReference>
<evidence type="ECO:0000313" key="16">
    <source>
        <dbReference type="Ensembl" id="ENSCLMP00005007080.1"/>
    </source>
</evidence>
<evidence type="ECO:0000259" key="15">
    <source>
        <dbReference type="PROSITE" id="PS51034"/>
    </source>
</evidence>
<dbReference type="Ensembl" id="ENSCLMT00005007580.1">
    <property type="protein sequence ID" value="ENSCLMP00005007080.1"/>
    <property type="gene ID" value="ENSCLMG00005003833.1"/>
</dbReference>
<evidence type="ECO:0000256" key="14">
    <source>
        <dbReference type="RuleBase" id="RU367066"/>
    </source>
</evidence>
<evidence type="ECO:0000256" key="4">
    <source>
        <dbReference type="ARBA" id="ARBA00022475"/>
    </source>
</evidence>
<keyword evidence="10" id="KW-1133">Transmembrane helix</keyword>
<evidence type="ECO:0000256" key="3">
    <source>
        <dbReference type="ARBA" id="ARBA00017980"/>
    </source>
</evidence>
<keyword evidence="5 14" id="KW-0964">Secreted</keyword>
<dbReference type="GO" id="GO:0032190">
    <property type="term" value="F:acrosin binding"/>
    <property type="evidence" value="ECO:0007669"/>
    <property type="project" value="TreeGrafter"/>
</dbReference>
<dbReference type="Pfam" id="PF00100">
    <property type="entry name" value="Zona_pellucida"/>
    <property type="match status" value="1"/>
</dbReference>
<dbReference type="PANTHER" id="PTHR11576:SF2">
    <property type="entry name" value="ZONA PELLUCIDA SPERM-BINDING PROTEIN 3"/>
    <property type="match status" value="1"/>
</dbReference>
<keyword evidence="7 14" id="KW-0165">Cleavage on pair of basic residues</keyword>
<feature type="chain" id="PRO_5034991649" description="Zona pellucida sperm-binding protein 3" evidence="14">
    <location>
        <begin position="24"/>
        <end position="380"/>
    </location>
</feature>
<evidence type="ECO:0000256" key="5">
    <source>
        <dbReference type="ARBA" id="ARBA00022525"/>
    </source>
</evidence>
<keyword evidence="9 14" id="KW-0732">Signal</keyword>
<dbReference type="InterPro" id="IPR001507">
    <property type="entry name" value="ZP_dom"/>
</dbReference>
<dbReference type="FunFam" id="2.60.40.4100:FF:000002">
    <property type="entry name" value="Zona pellucida sperm-binding protein 3"/>
    <property type="match status" value="1"/>
</dbReference>
<evidence type="ECO:0000256" key="8">
    <source>
        <dbReference type="ARBA" id="ARBA00022692"/>
    </source>
</evidence>
<dbReference type="GO" id="GO:0007339">
    <property type="term" value="P:binding of sperm to zona pellucida"/>
    <property type="evidence" value="ECO:0007669"/>
    <property type="project" value="UniProtKB-UniRule"/>
</dbReference>
<evidence type="ECO:0000256" key="6">
    <source>
        <dbReference type="ARBA" id="ARBA00022530"/>
    </source>
</evidence>
<name>A0A8C2WQU8_CYCLU</name>
<reference evidence="16" key="2">
    <citation type="submission" date="2025-09" db="UniProtKB">
        <authorList>
            <consortium name="Ensembl"/>
        </authorList>
    </citation>
    <scope>IDENTIFICATION</scope>
</reference>
<dbReference type="GeneTree" id="ENSGT01030000234567"/>
<evidence type="ECO:0000256" key="7">
    <source>
        <dbReference type="ARBA" id="ARBA00022685"/>
    </source>
</evidence>
<evidence type="ECO:0000256" key="2">
    <source>
        <dbReference type="ARBA" id="ARBA00006735"/>
    </source>
</evidence>
<keyword evidence="17" id="KW-1185">Reference proteome</keyword>
<organism evidence="16 17">
    <name type="scientific">Cyclopterus lumpus</name>
    <name type="common">Lumpsucker</name>
    <dbReference type="NCBI Taxonomy" id="8103"/>
    <lineage>
        <taxon>Eukaryota</taxon>
        <taxon>Metazoa</taxon>
        <taxon>Chordata</taxon>
        <taxon>Craniata</taxon>
        <taxon>Vertebrata</taxon>
        <taxon>Euteleostomi</taxon>
        <taxon>Actinopterygii</taxon>
        <taxon>Neopterygii</taxon>
        <taxon>Teleostei</taxon>
        <taxon>Neoteleostei</taxon>
        <taxon>Acanthomorphata</taxon>
        <taxon>Eupercaria</taxon>
        <taxon>Perciformes</taxon>
        <taxon>Cottioidei</taxon>
        <taxon>Cottales</taxon>
        <taxon>Cyclopteridae</taxon>
        <taxon>Cyclopterus</taxon>
    </lineage>
</organism>
<comment type="similarity">
    <text evidence="2 14">Belongs to the ZP domain family. ZPC subfamily.</text>
</comment>
<evidence type="ECO:0000256" key="10">
    <source>
        <dbReference type="ARBA" id="ARBA00022989"/>
    </source>
</evidence>
<comment type="PTM">
    <text evidence="14">Proteolytically cleaved before the transmembrane segment to yield the secreted ectodomain incorporated in the zona pellucida.</text>
</comment>
<keyword evidence="6 14" id="KW-0272">Extracellular matrix</keyword>